<name>A0ABV0IFP7_9MICC</name>
<keyword evidence="3" id="KW-1185">Reference proteome</keyword>
<proteinExistence type="predicted"/>
<dbReference type="Proteomes" id="UP001484097">
    <property type="component" value="Unassembled WGS sequence"/>
</dbReference>
<feature type="transmembrane region" description="Helical" evidence="1">
    <location>
        <begin position="198"/>
        <end position="219"/>
    </location>
</feature>
<keyword evidence="1" id="KW-0472">Membrane</keyword>
<feature type="transmembrane region" description="Helical" evidence="1">
    <location>
        <begin position="84"/>
        <end position="105"/>
    </location>
</feature>
<keyword evidence="1" id="KW-0812">Transmembrane</keyword>
<evidence type="ECO:0000313" key="3">
    <source>
        <dbReference type="Proteomes" id="UP001484097"/>
    </source>
</evidence>
<dbReference type="Pfam" id="PF19845">
    <property type="entry name" value="DUF6320"/>
    <property type="match status" value="1"/>
</dbReference>
<feature type="transmembrane region" description="Helical" evidence="1">
    <location>
        <begin position="112"/>
        <end position="132"/>
    </location>
</feature>
<protein>
    <submittedName>
        <fullName evidence="2">DUF6320 domain-containing protein</fullName>
    </submittedName>
</protein>
<organism evidence="2 3">
    <name type="scientific">Citricoccus nitrophenolicus</name>
    <dbReference type="NCBI Taxonomy" id="863575"/>
    <lineage>
        <taxon>Bacteria</taxon>
        <taxon>Bacillati</taxon>
        <taxon>Actinomycetota</taxon>
        <taxon>Actinomycetes</taxon>
        <taxon>Micrococcales</taxon>
        <taxon>Micrococcaceae</taxon>
        <taxon>Citricoccus</taxon>
    </lineage>
</organism>
<gene>
    <name evidence="2" type="ORF">ABDK96_01420</name>
</gene>
<feature type="transmembrane region" description="Helical" evidence="1">
    <location>
        <begin position="171"/>
        <end position="192"/>
    </location>
</feature>
<keyword evidence="1" id="KW-1133">Transmembrane helix</keyword>
<accession>A0ABV0IFP7</accession>
<reference evidence="2 3" key="1">
    <citation type="submission" date="2024-05" db="EMBL/GenBank/DDBJ databases">
        <authorList>
            <person name="Yi C."/>
        </authorList>
    </citation>
    <scope>NUCLEOTIDE SEQUENCE [LARGE SCALE GENOMIC DNA]</scope>
    <source>
        <strain evidence="2 3">XS13</strain>
    </source>
</reference>
<evidence type="ECO:0000256" key="1">
    <source>
        <dbReference type="SAM" id="Phobius"/>
    </source>
</evidence>
<dbReference type="EMBL" id="JBDXMX010000001">
    <property type="protein sequence ID" value="MEO9246340.1"/>
    <property type="molecule type" value="Genomic_DNA"/>
</dbReference>
<evidence type="ECO:0000313" key="2">
    <source>
        <dbReference type="EMBL" id="MEO9246340.1"/>
    </source>
</evidence>
<comment type="caution">
    <text evidence="2">The sequence shown here is derived from an EMBL/GenBank/DDBJ whole genome shotgun (WGS) entry which is preliminary data.</text>
</comment>
<dbReference type="InterPro" id="IPR046283">
    <property type="entry name" value="DUF6320"/>
</dbReference>
<sequence length="231" mass="24354">MSIEGVWSRCPLCAAPVAAPAGASGGARAGGGGRDAGAETPSPLAAVPLVFSRRRVLRALFLVSIALILASFTAQLLFGRDLDGLGVLRSVWLGVSAMWLVVLMAVRQRRNIAKSTASLVVLVSLVCVYWDYLGGWPGWSLTYVVPILCASSIVALLITVRVMRIEEGEHVVYSGLTVLLGLTPLGFLLLGWVTHPVPSAICGGLSLVALALIQLARGASVRHELAKRLHV</sequence>
<feature type="transmembrane region" description="Helical" evidence="1">
    <location>
        <begin position="59"/>
        <end position="78"/>
    </location>
</feature>
<feature type="transmembrane region" description="Helical" evidence="1">
    <location>
        <begin position="138"/>
        <end position="159"/>
    </location>
</feature>